<evidence type="ECO:0000256" key="5">
    <source>
        <dbReference type="SAM" id="Phobius"/>
    </source>
</evidence>
<comment type="catalytic activity">
    <reaction evidence="3">
        <text>2 GTP = 3',3'-c-di-GMP + 2 diphosphate</text>
        <dbReference type="Rhea" id="RHEA:24898"/>
        <dbReference type="ChEBI" id="CHEBI:33019"/>
        <dbReference type="ChEBI" id="CHEBI:37565"/>
        <dbReference type="ChEBI" id="CHEBI:58805"/>
        <dbReference type="EC" id="2.7.7.65"/>
    </reaction>
</comment>
<dbReference type="GO" id="GO:0005886">
    <property type="term" value="C:plasma membrane"/>
    <property type="evidence" value="ECO:0007669"/>
    <property type="project" value="TreeGrafter"/>
</dbReference>
<dbReference type="InterPro" id="IPR013783">
    <property type="entry name" value="Ig-like_fold"/>
</dbReference>
<dbReference type="Gene3D" id="3.30.70.270">
    <property type="match status" value="1"/>
</dbReference>
<dbReference type="PROSITE" id="PS50887">
    <property type="entry name" value="GGDEF"/>
    <property type="match status" value="1"/>
</dbReference>
<dbReference type="GO" id="GO:0052621">
    <property type="term" value="F:diguanylate cyclase activity"/>
    <property type="evidence" value="ECO:0007669"/>
    <property type="project" value="UniProtKB-EC"/>
</dbReference>
<dbReference type="AlphaFoldDB" id="A0A091AWI3"/>
<dbReference type="SUPFAM" id="SSF55073">
    <property type="entry name" value="Nucleotide cyclase"/>
    <property type="match status" value="1"/>
</dbReference>
<feature type="coiled-coil region" evidence="4">
    <location>
        <begin position="777"/>
        <end position="804"/>
    </location>
</feature>
<dbReference type="Pfam" id="PF00990">
    <property type="entry name" value="GGDEF"/>
    <property type="match status" value="1"/>
</dbReference>
<keyword evidence="5" id="KW-0812">Transmembrane</keyword>
<dbReference type="InterPro" id="IPR050469">
    <property type="entry name" value="Diguanylate_Cyclase"/>
</dbReference>
<evidence type="ECO:0000313" key="9">
    <source>
        <dbReference type="Proteomes" id="UP000029385"/>
    </source>
</evidence>
<evidence type="ECO:0000259" key="7">
    <source>
        <dbReference type="PROSITE" id="PS50887"/>
    </source>
</evidence>
<dbReference type="InterPro" id="IPR011041">
    <property type="entry name" value="Quinoprot_gluc/sorb_DH_b-prop"/>
</dbReference>
<feature type="transmembrane region" description="Helical" evidence="5">
    <location>
        <begin position="740"/>
        <end position="762"/>
    </location>
</feature>
<dbReference type="OrthoDB" id="176203at2"/>
<keyword evidence="4" id="KW-0175">Coiled coil</keyword>
<dbReference type="RefSeq" id="WP_022969581.1">
    <property type="nucleotide sequence ID" value="NZ_ATVD01000003.1"/>
</dbReference>
<gene>
    <name evidence="8" type="ORF">N789_07575</name>
</gene>
<comment type="caution">
    <text evidence="8">The sequence shown here is derived from an EMBL/GenBank/DDBJ whole genome shotgun (WGS) entry which is preliminary data.</text>
</comment>
<proteinExistence type="predicted"/>
<evidence type="ECO:0000256" key="2">
    <source>
        <dbReference type="ARBA" id="ARBA00012528"/>
    </source>
</evidence>
<comment type="cofactor">
    <cofactor evidence="1">
        <name>Mg(2+)</name>
        <dbReference type="ChEBI" id="CHEBI:18420"/>
    </cofactor>
</comment>
<dbReference type="EC" id="2.7.7.65" evidence="2"/>
<evidence type="ECO:0000256" key="4">
    <source>
        <dbReference type="SAM" id="Coils"/>
    </source>
</evidence>
<dbReference type="PATRIC" id="fig|1121015.4.peg.1005"/>
<dbReference type="InterPro" id="IPR043128">
    <property type="entry name" value="Rev_trsase/Diguanyl_cyclase"/>
</dbReference>
<organism evidence="8 9">
    <name type="scientific">Arenimonas oryziterrae DSM 21050 = YC6267</name>
    <dbReference type="NCBI Taxonomy" id="1121015"/>
    <lineage>
        <taxon>Bacteria</taxon>
        <taxon>Pseudomonadati</taxon>
        <taxon>Pseudomonadota</taxon>
        <taxon>Gammaproteobacteria</taxon>
        <taxon>Lysobacterales</taxon>
        <taxon>Lysobacteraceae</taxon>
        <taxon>Arenimonas</taxon>
    </lineage>
</organism>
<dbReference type="CDD" id="cd01949">
    <property type="entry name" value="GGDEF"/>
    <property type="match status" value="1"/>
</dbReference>
<dbReference type="eggNOG" id="COG3706">
    <property type="taxonomic scope" value="Bacteria"/>
</dbReference>
<dbReference type="EMBL" id="AVCI01000004">
    <property type="protein sequence ID" value="KFN43796.1"/>
    <property type="molecule type" value="Genomic_DNA"/>
</dbReference>
<accession>A0A091AWI3</accession>
<dbReference type="Proteomes" id="UP000029385">
    <property type="component" value="Unassembled WGS sequence"/>
</dbReference>
<dbReference type="Gene3D" id="2.130.10.10">
    <property type="entry name" value="YVTN repeat-like/Quinoprotein amine dehydrogenase"/>
    <property type="match status" value="1"/>
</dbReference>
<dbReference type="PANTHER" id="PTHR45138">
    <property type="entry name" value="REGULATORY COMPONENTS OF SENSORY TRANSDUCTION SYSTEM"/>
    <property type="match status" value="1"/>
</dbReference>
<dbReference type="eggNOG" id="COG3292">
    <property type="taxonomic scope" value="Bacteria"/>
</dbReference>
<evidence type="ECO:0000256" key="3">
    <source>
        <dbReference type="ARBA" id="ARBA00034247"/>
    </source>
</evidence>
<feature type="signal peptide" evidence="6">
    <location>
        <begin position="1"/>
        <end position="28"/>
    </location>
</feature>
<keyword evidence="5" id="KW-0472">Membrane</keyword>
<name>A0A091AWI3_9GAMM</name>
<dbReference type="STRING" id="1121015.GCA_000420545_01966"/>
<dbReference type="InterPro" id="IPR000160">
    <property type="entry name" value="GGDEF_dom"/>
</dbReference>
<dbReference type="GO" id="GO:0043709">
    <property type="term" value="P:cell adhesion involved in single-species biofilm formation"/>
    <property type="evidence" value="ECO:0007669"/>
    <property type="project" value="TreeGrafter"/>
</dbReference>
<feature type="domain" description="GGDEF" evidence="7">
    <location>
        <begin position="832"/>
        <end position="960"/>
    </location>
</feature>
<keyword evidence="5" id="KW-1133">Transmembrane helix</keyword>
<dbReference type="FunFam" id="3.30.70.270:FF:000001">
    <property type="entry name" value="Diguanylate cyclase domain protein"/>
    <property type="match status" value="1"/>
</dbReference>
<dbReference type="SUPFAM" id="SSF50952">
    <property type="entry name" value="Soluble quinoprotein glucose dehydrogenase"/>
    <property type="match status" value="1"/>
</dbReference>
<dbReference type="InterPro" id="IPR029787">
    <property type="entry name" value="Nucleotide_cyclase"/>
</dbReference>
<keyword evidence="9" id="KW-1185">Reference proteome</keyword>
<evidence type="ECO:0000256" key="6">
    <source>
        <dbReference type="SAM" id="SignalP"/>
    </source>
</evidence>
<dbReference type="InterPro" id="IPR015943">
    <property type="entry name" value="WD40/YVTN_repeat-like_dom_sf"/>
</dbReference>
<keyword evidence="6" id="KW-0732">Signal</keyword>
<sequence>MRSLPGRFLVALSLVLSLALCPLPDARADGPSGMPLLRRYLPEDYNATPQQLAIATDREGRLYVGNGEGVLRYDGDAWTLITLPGKTIARDLAIGRDNHVYVASYDSFGWLQTSDDGQMRYEELLTAGGLSGRDRDVGIVWDVHATSEGVYFRAEKNLHFLSYDRRRVRHWPLAENVRSFYVQDDALYARVAGLGFCRFEDGRFTLEPGGALFADKPLPGMIPKPGWRLLVGDDGLYRADARGIARLPNNAGSELAGTRAYEVLPLADDSFVVGTLEGEVFRYAKDYHLAERVNLGSYGIQALGADSEGGLWAATEGDLVRMALPSPWSFLGSDQGLRGTVTDFEWFDGALWVATTRGFIRLTADAAGRTQADIPHHIDYEAYTLVGTDSGLLMGFRNGLMVRDKDDGKTRILFTGAQEGVFEIRLSSKVAGRAYGLSEENLLVLQNVDGHWKLAQSTPLDGASAATLVETAADQIWFGDSRGGPQRWTLDAAGKRLRAEVFGANDGLAIDANSGSSLYLLEGQVHVITGERGYRFDGKRFVADTGPPFTLVDRPNELDVVETPVGTYAYSSRQLWLRPVGASEWKAVNLGSQRAAGFTRVRFNRDGKLRVATWSGLLQFDASQKEPTQAPLRLGFESVSAERPDGQEPLRLPIVSEEQPVEIPAGYRLHFRYSLVSMEGGLQFRYLLHGLTEQWSDWTDRDLYVRALTPGDYVLEVEARTRGGRTAGPVSYRYRVLPEWYMRWWVLTIFGLVVLVAAAFVVQEFIRRRTQRYREANRKLEARIAERTSELEEVNRKLAELATEDALTGVNNRRALEQGLQREWFRCLDQRRPLAVLMIDVDHFKRYNDAHGHLEGDVLLRRIAQRLIALHDPKRELMARYGGEEFALLLPGVHLDEALRRAEAIRAAMHAEVTETTVSIGVAGFVPSVQGEPNSLLRRADAALYRAKRAGRNRVEADADPPPPR</sequence>
<dbReference type="Gene3D" id="2.60.40.10">
    <property type="entry name" value="Immunoglobulins"/>
    <property type="match status" value="1"/>
</dbReference>
<dbReference type="GO" id="GO:1902201">
    <property type="term" value="P:negative regulation of bacterial-type flagellum-dependent cell motility"/>
    <property type="evidence" value="ECO:0007669"/>
    <property type="project" value="TreeGrafter"/>
</dbReference>
<dbReference type="SUPFAM" id="SSF101898">
    <property type="entry name" value="NHL repeat"/>
    <property type="match status" value="1"/>
</dbReference>
<reference evidence="8 9" key="1">
    <citation type="submission" date="2013-09" db="EMBL/GenBank/DDBJ databases">
        <title>Genome sequencing of Arenimonas oryziterrae.</title>
        <authorList>
            <person name="Chen F."/>
            <person name="Wang G."/>
        </authorList>
    </citation>
    <scope>NUCLEOTIDE SEQUENCE [LARGE SCALE GENOMIC DNA]</scope>
    <source>
        <strain evidence="8 9">YC6267</strain>
    </source>
</reference>
<feature type="chain" id="PRO_5001869022" description="diguanylate cyclase" evidence="6">
    <location>
        <begin position="29"/>
        <end position="965"/>
    </location>
</feature>
<dbReference type="NCBIfam" id="TIGR00254">
    <property type="entry name" value="GGDEF"/>
    <property type="match status" value="1"/>
</dbReference>
<evidence type="ECO:0000256" key="1">
    <source>
        <dbReference type="ARBA" id="ARBA00001946"/>
    </source>
</evidence>
<dbReference type="PANTHER" id="PTHR45138:SF9">
    <property type="entry name" value="DIGUANYLATE CYCLASE DGCM-RELATED"/>
    <property type="match status" value="1"/>
</dbReference>
<evidence type="ECO:0000313" key="8">
    <source>
        <dbReference type="EMBL" id="KFN43796.1"/>
    </source>
</evidence>
<protein>
    <recommendedName>
        <fullName evidence="2">diguanylate cyclase</fullName>
        <ecNumber evidence="2">2.7.7.65</ecNumber>
    </recommendedName>
</protein>
<dbReference type="SMART" id="SM00267">
    <property type="entry name" value="GGDEF"/>
    <property type="match status" value="1"/>
</dbReference>